<keyword evidence="3" id="KW-1185">Reference proteome</keyword>
<gene>
    <name evidence="2" type="ORF">CANVERA_P2991</name>
</gene>
<dbReference type="OrthoDB" id="3997968at2759"/>
<evidence type="ECO:0000313" key="2">
    <source>
        <dbReference type="EMBL" id="CAI5758479.1"/>
    </source>
</evidence>
<dbReference type="Proteomes" id="UP001152885">
    <property type="component" value="Unassembled WGS sequence"/>
</dbReference>
<feature type="compositionally biased region" description="Polar residues" evidence="1">
    <location>
        <begin position="1"/>
        <end position="20"/>
    </location>
</feature>
<feature type="compositionally biased region" description="Low complexity" evidence="1">
    <location>
        <begin position="26"/>
        <end position="51"/>
    </location>
</feature>
<protein>
    <submittedName>
        <fullName evidence="2">Uncharacterized protein</fullName>
    </submittedName>
</protein>
<proteinExistence type="predicted"/>
<comment type="caution">
    <text evidence="2">The sequence shown here is derived from an EMBL/GenBank/DDBJ whole genome shotgun (WGS) entry which is preliminary data.</text>
</comment>
<evidence type="ECO:0000256" key="1">
    <source>
        <dbReference type="SAM" id="MobiDB-lite"/>
    </source>
</evidence>
<organism evidence="2 3">
    <name type="scientific">Candida verbasci</name>
    <dbReference type="NCBI Taxonomy" id="1227364"/>
    <lineage>
        <taxon>Eukaryota</taxon>
        <taxon>Fungi</taxon>
        <taxon>Dikarya</taxon>
        <taxon>Ascomycota</taxon>
        <taxon>Saccharomycotina</taxon>
        <taxon>Pichiomycetes</taxon>
        <taxon>Debaryomycetaceae</taxon>
        <taxon>Candida/Lodderomyces clade</taxon>
        <taxon>Candida</taxon>
    </lineage>
</organism>
<feature type="region of interest" description="Disordered" evidence="1">
    <location>
        <begin position="1"/>
        <end position="58"/>
    </location>
</feature>
<accession>A0A9W4TXR2</accession>
<name>A0A9W4TXR2_9ASCO</name>
<sequence length="221" mass="25371">MSSMIPETPKQTKTSTSYQYLPTPATNQKQKQQLTNTTTPKTINFPFTPTKSPSKHRHKKHEIVNNERISFGLFLPTTSTIGSGRKLNNLSIKGKLKQAAELDKNITTDEIQCEQEPEFKTPGKQIITKDIVNEWNEEKDDGVEIIDQEKVNEIPRAKLKNPFIDDGEDRHIDKMSSKNECDIDYNTHMELINNKTGKKKILKLTKNQMKIKPKKLSFENC</sequence>
<evidence type="ECO:0000313" key="3">
    <source>
        <dbReference type="Proteomes" id="UP001152885"/>
    </source>
</evidence>
<reference evidence="2" key="1">
    <citation type="submission" date="2022-12" db="EMBL/GenBank/DDBJ databases">
        <authorList>
            <person name="Brejova B."/>
        </authorList>
    </citation>
    <scope>NUCLEOTIDE SEQUENCE</scope>
</reference>
<dbReference type="EMBL" id="CANTUO010000003">
    <property type="protein sequence ID" value="CAI5758479.1"/>
    <property type="molecule type" value="Genomic_DNA"/>
</dbReference>
<dbReference type="AlphaFoldDB" id="A0A9W4TXR2"/>